<sequence>MDEWQVRARIDQALNNSTKVYAMENGRLVRLHDVIKVRELNAFLGLIIAYSAGSFMTIDRFYLDSFHPVRQKRIINRLNSHSGQINTALLLELLRLRDKTKLSKYDIIRKVQHKYFINQPIGTRDITESLNRMLRKTMVDYFWFEGKYFRRSNFDLRLIELPNNANYDFIKINIDNIIQF</sequence>
<keyword evidence="1" id="KW-0812">Transmembrane</keyword>
<evidence type="ECO:0000256" key="1">
    <source>
        <dbReference type="SAM" id="Phobius"/>
    </source>
</evidence>
<dbReference type="Proteomes" id="UP001201020">
    <property type="component" value="Chromosome"/>
</dbReference>
<name>A0A9Y1FMI1_9ARCH</name>
<keyword evidence="1" id="KW-1133">Transmembrane helix</keyword>
<accession>A0A9Y1FMI1</accession>
<dbReference type="EMBL" id="CP084166">
    <property type="protein sequence ID" value="UJG41894.1"/>
    <property type="molecule type" value="Genomic_DNA"/>
</dbReference>
<protein>
    <submittedName>
        <fullName evidence="2">Uncharacterized protein</fullName>
    </submittedName>
</protein>
<organism evidence="2">
    <name type="scientific">Candidatus Heimdallarchaeum aukensis</name>
    <dbReference type="NCBI Taxonomy" id="2876573"/>
    <lineage>
        <taxon>Archaea</taxon>
        <taxon>Promethearchaeati</taxon>
        <taxon>Candidatus Heimdallarchaeota</taxon>
        <taxon>Candidatus Heimdallarchaeia (ex Rinke et al. 2021) (nom. nud.)</taxon>
        <taxon>Candidatus Heimdallarchaeales</taxon>
        <taxon>Candidatus Heimdallarchaeaceae</taxon>
        <taxon>Candidatus Heimdallarchaeum</taxon>
    </lineage>
</organism>
<dbReference type="AlphaFoldDB" id="A0A9Y1FMI1"/>
<feature type="transmembrane region" description="Helical" evidence="1">
    <location>
        <begin position="42"/>
        <end position="63"/>
    </location>
</feature>
<keyword evidence="1" id="KW-0472">Membrane</keyword>
<evidence type="ECO:0000313" key="2">
    <source>
        <dbReference type="EMBL" id="UJG41894.1"/>
    </source>
</evidence>
<gene>
    <name evidence="2" type="ORF">K9W45_05370</name>
</gene>
<proteinExistence type="predicted"/>
<reference evidence="2" key="1">
    <citation type="journal article" date="2022" name="Nat. Microbiol.">
        <title>Unique mobile elements and scalable gene flow at the prokaryote-eukaryote boundary revealed by circularized Asgard archaea genomes.</title>
        <authorList>
            <person name="Wu F."/>
            <person name="Speth D.R."/>
            <person name="Philosof A."/>
            <person name="Cremiere A."/>
            <person name="Narayanan A."/>
            <person name="Barco R.A."/>
            <person name="Connon S.A."/>
            <person name="Amend J.P."/>
            <person name="Antoshechkin I.A."/>
            <person name="Orphan V.J."/>
        </authorList>
    </citation>
    <scope>NUCLEOTIDE SEQUENCE</scope>
    <source>
        <strain evidence="2">PM71</strain>
    </source>
</reference>